<keyword evidence="8" id="KW-1185">Reference proteome</keyword>
<evidence type="ECO:0000256" key="5">
    <source>
        <dbReference type="SAM" id="Phobius"/>
    </source>
</evidence>
<evidence type="ECO:0000256" key="3">
    <source>
        <dbReference type="ARBA" id="ARBA00022989"/>
    </source>
</evidence>
<evidence type="ECO:0000256" key="1">
    <source>
        <dbReference type="ARBA" id="ARBA00004141"/>
    </source>
</evidence>
<feature type="domain" description="MSP" evidence="6">
    <location>
        <begin position="28"/>
        <end position="99"/>
    </location>
</feature>
<dbReference type="Proteomes" id="UP001461498">
    <property type="component" value="Unassembled WGS sequence"/>
</dbReference>
<keyword evidence="4 5" id="KW-0472">Membrane</keyword>
<comment type="subcellular location">
    <subcellularLocation>
        <location evidence="1">Membrane</location>
        <topology evidence="1">Multi-pass membrane protein</topology>
    </subcellularLocation>
</comment>
<evidence type="ECO:0000313" key="7">
    <source>
        <dbReference type="EMBL" id="KAK9505631.1"/>
    </source>
</evidence>
<name>A0AAW1D4H2_9HEMI</name>
<accession>A0AAW1D4H2</accession>
<keyword evidence="3 5" id="KW-1133">Transmembrane helix</keyword>
<feature type="transmembrane region" description="Helical" evidence="5">
    <location>
        <begin position="166"/>
        <end position="185"/>
    </location>
</feature>
<evidence type="ECO:0000259" key="6">
    <source>
        <dbReference type="Pfam" id="PF00635"/>
    </source>
</evidence>
<dbReference type="InterPro" id="IPR039283">
    <property type="entry name" value="MOSPD1/3"/>
</dbReference>
<dbReference type="GO" id="GO:0005737">
    <property type="term" value="C:cytoplasm"/>
    <property type="evidence" value="ECO:0007669"/>
    <property type="project" value="TreeGrafter"/>
</dbReference>
<dbReference type="InterPro" id="IPR000535">
    <property type="entry name" value="MSP_dom"/>
</dbReference>
<gene>
    <name evidence="7" type="ORF">O3M35_009635</name>
</gene>
<evidence type="ECO:0000256" key="4">
    <source>
        <dbReference type="ARBA" id="ARBA00023136"/>
    </source>
</evidence>
<dbReference type="Pfam" id="PF00635">
    <property type="entry name" value="Motile_Sperm"/>
    <property type="match status" value="1"/>
</dbReference>
<dbReference type="GO" id="GO:0016020">
    <property type="term" value="C:membrane"/>
    <property type="evidence" value="ECO:0007669"/>
    <property type="project" value="UniProtKB-SubCell"/>
</dbReference>
<organism evidence="7 8">
    <name type="scientific">Rhynocoris fuscipes</name>
    <dbReference type="NCBI Taxonomy" id="488301"/>
    <lineage>
        <taxon>Eukaryota</taxon>
        <taxon>Metazoa</taxon>
        <taxon>Ecdysozoa</taxon>
        <taxon>Arthropoda</taxon>
        <taxon>Hexapoda</taxon>
        <taxon>Insecta</taxon>
        <taxon>Pterygota</taxon>
        <taxon>Neoptera</taxon>
        <taxon>Paraneoptera</taxon>
        <taxon>Hemiptera</taxon>
        <taxon>Heteroptera</taxon>
        <taxon>Panheteroptera</taxon>
        <taxon>Cimicomorpha</taxon>
        <taxon>Reduviidae</taxon>
        <taxon>Harpactorinae</taxon>
        <taxon>Harpactorini</taxon>
        <taxon>Rhynocoris</taxon>
    </lineage>
</organism>
<comment type="caution">
    <text evidence="7">The sequence shown here is derived from an EMBL/GenBank/DDBJ whole genome shotgun (WGS) entry which is preliminary data.</text>
</comment>
<keyword evidence="2 5" id="KW-0812">Transmembrane</keyword>
<feature type="transmembrane region" description="Helical" evidence="5">
    <location>
        <begin position="197"/>
        <end position="217"/>
    </location>
</feature>
<dbReference type="PANTHER" id="PTHR34441:SF1">
    <property type="entry name" value="MOTILE SPERM DOMAIN-CONTAINING 1"/>
    <property type="match status" value="1"/>
</dbReference>
<dbReference type="SUPFAM" id="SSF49354">
    <property type="entry name" value="PapD-like"/>
    <property type="match status" value="1"/>
</dbReference>
<dbReference type="InterPro" id="IPR013783">
    <property type="entry name" value="Ig-like_fold"/>
</dbReference>
<dbReference type="AlphaFoldDB" id="A0AAW1D4H2"/>
<evidence type="ECO:0000256" key="2">
    <source>
        <dbReference type="ARBA" id="ARBA00022692"/>
    </source>
</evidence>
<dbReference type="PANTHER" id="PTHR34441">
    <property type="entry name" value="MOTILE SPERM DOMAIN-CONTAINING PROTEIN 1"/>
    <property type="match status" value="1"/>
</dbReference>
<protein>
    <recommendedName>
        <fullName evidence="6">MSP domain-containing protein</fullName>
    </recommendedName>
</protein>
<sequence length="219" mass="24074">MQPGSALDGNVPVFAFPSSLDFYLGSQTTYKRVITLYNPYDFAVRFSVHCNARDKYIVVYPEGSIKSKCQVDLVIRHKAVTPANCNVVDKFKIKFHDHTTKQEIGRKVITAKLHPGVPESEDDDKSITSATSLDLNERSISNLKFSSQSFGTKDGHSSSGRGGNSVNPVVLLTGLVCVIALLLPNEGDQNTSFPLHLSHNLKLVFSYVLGLVTIVIFRS</sequence>
<dbReference type="Gene3D" id="2.60.40.10">
    <property type="entry name" value="Immunoglobulins"/>
    <property type="match status" value="1"/>
</dbReference>
<evidence type="ECO:0000313" key="8">
    <source>
        <dbReference type="Proteomes" id="UP001461498"/>
    </source>
</evidence>
<reference evidence="7 8" key="1">
    <citation type="submission" date="2022-12" db="EMBL/GenBank/DDBJ databases">
        <title>Chromosome-level genome assembly of true bugs.</title>
        <authorList>
            <person name="Ma L."/>
            <person name="Li H."/>
        </authorList>
    </citation>
    <scope>NUCLEOTIDE SEQUENCE [LARGE SCALE GENOMIC DNA]</scope>
    <source>
        <strain evidence="7">Lab_2022b</strain>
    </source>
</reference>
<dbReference type="InterPro" id="IPR008962">
    <property type="entry name" value="PapD-like_sf"/>
</dbReference>
<proteinExistence type="predicted"/>
<dbReference type="EMBL" id="JAPXFL010000006">
    <property type="protein sequence ID" value="KAK9505631.1"/>
    <property type="molecule type" value="Genomic_DNA"/>
</dbReference>